<reference evidence="1 2" key="1">
    <citation type="submission" date="2016-02" db="EMBL/GenBank/DDBJ databases">
        <title>Complete genome sequence of Halocynthiibacter arcticus PAMC 20958t from arctic marine sediment.</title>
        <authorList>
            <person name="Lee Y.M."/>
            <person name="Baek K."/>
            <person name="Lee H.K."/>
            <person name="Shin S.C."/>
        </authorList>
    </citation>
    <scope>NUCLEOTIDE SEQUENCE [LARGE SCALE GENOMIC DNA]</scope>
    <source>
        <strain evidence="1">PAMC 20958</strain>
    </source>
</reference>
<dbReference type="EMBL" id="CP014327">
    <property type="protein sequence ID" value="AML52354.1"/>
    <property type="molecule type" value="Genomic_DNA"/>
</dbReference>
<dbReference type="Proteomes" id="UP000070371">
    <property type="component" value="Chromosome"/>
</dbReference>
<sequence>MIKEGNNAPARWFANDRILYNWQVYANRSNDKTIDRHLAVIRYCENKTQGKDFGSVTIEDLCKVRNDLKQCTVADAEGQLWWITARIPCGEQKSPRFTRKRATGAPFSSC</sequence>
<protein>
    <submittedName>
        <fullName evidence="1">Uncharacterized protein</fullName>
    </submittedName>
</protein>
<accession>A0A126V215</accession>
<evidence type="ECO:0000313" key="2">
    <source>
        <dbReference type="Proteomes" id="UP000070371"/>
    </source>
</evidence>
<organism evidence="1 2">
    <name type="scientific">Falsihalocynthiibacter arcticus</name>
    <dbReference type="NCBI Taxonomy" id="1579316"/>
    <lineage>
        <taxon>Bacteria</taxon>
        <taxon>Pseudomonadati</taxon>
        <taxon>Pseudomonadota</taxon>
        <taxon>Alphaproteobacteria</taxon>
        <taxon>Rhodobacterales</taxon>
        <taxon>Roseobacteraceae</taxon>
        <taxon>Falsihalocynthiibacter</taxon>
    </lineage>
</organism>
<proteinExistence type="predicted"/>
<dbReference type="KEGG" id="hat:RC74_14685"/>
<keyword evidence="2" id="KW-1185">Reference proteome</keyword>
<name>A0A126V215_9RHOB</name>
<evidence type="ECO:0000313" key="1">
    <source>
        <dbReference type="EMBL" id="AML52354.1"/>
    </source>
</evidence>
<dbReference type="AlphaFoldDB" id="A0A126V215"/>
<gene>
    <name evidence="1" type="ORF">RC74_14685</name>
</gene>